<accession>A0A0V1GUT0</accession>
<dbReference type="Proteomes" id="UP000055024">
    <property type="component" value="Unassembled WGS sequence"/>
</dbReference>
<dbReference type="AlphaFoldDB" id="A0A0V1GUT0"/>
<organism evidence="1 2">
    <name type="scientific">Trichinella zimbabwensis</name>
    <dbReference type="NCBI Taxonomy" id="268475"/>
    <lineage>
        <taxon>Eukaryota</taxon>
        <taxon>Metazoa</taxon>
        <taxon>Ecdysozoa</taxon>
        <taxon>Nematoda</taxon>
        <taxon>Enoplea</taxon>
        <taxon>Dorylaimia</taxon>
        <taxon>Trichinellida</taxon>
        <taxon>Trichinellidae</taxon>
        <taxon>Trichinella</taxon>
    </lineage>
</organism>
<evidence type="ECO:0000313" key="1">
    <source>
        <dbReference type="EMBL" id="KRZ02168.1"/>
    </source>
</evidence>
<proteinExistence type="predicted"/>
<comment type="caution">
    <text evidence="1">The sequence shown here is derived from an EMBL/GenBank/DDBJ whole genome shotgun (WGS) entry which is preliminary data.</text>
</comment>
<protein>
    <submittedName>
        <fullName evidence="1">Uncharacterized protein</fullName>
    </submittedName>
</protein>
<dbReference type="EMBL" id="JYDP01000240">
    <property type="protein sequence ID" value="KRZ02168.1"/>
    <property type="molecule type" value="Genomic_DNA"/>
</dbReference>
<evidence type="ECO:0000313" key="2">
    <source>
        <dbReference type="Proteomes" id="UP000055024"/>
    </source>
</evidence>
<keyword evidence="2" id="KW-1185">Reference proteome</keyword>
<sequence length="201" mass="23182">MYLVGRTQKNRGILARLSRYNDLSLALYPDSMQQWTARRCYCENFTSKNKPLCTSPGVEKEIERLFDADMLEHRQLCTTKSLWHSWQTSIWCWVTFTLSYKQLRQYLTRFGSFIPNGENRPLVLSSDACDHGFVSVAYSAITCCLMKARKTCACVRIATTYAEGEHANPLRLRQDVDGVVLIPHEHKKSDTLISENHAFTF</sequence>
<reference evidence="1 2" key="1">
    <citation type="submission" date="2015-01" db="EMBL/GenBank/DDBJ databases">
        <title>Evolution of Trichinella species and genotypes.</title>
        <authorList>
            <person name="Korhonen P.K."/>
            <person name="Edoardo P."/>
            <person name="Giuseppe L.R."/>
            <person name="Gasser R.B."/>
        </authorList>
    </citation>
    <scope>NUCLEOTIDE SEQUENCE [LARGE SCALE GENOMIC DNA]</scope>
    <source>
        <strain evidence="1">ISS1029</strain>
    </source>
</reference>
<name>A0A0V1GUT0_9BILA</name>
<gene>
    <name evidence="1" type="ORF">T11_1304</name>
</gene>
<dbReference type="OrthoDB" id="5928083at2759"/>